<dbReference type="AlphaFoldDB" id="A0AAD7E701"/>
<evidence type="ECO:0000313" key="3">
    <source>
        <dbReference type="Proteomes" id="UP001219525"/>
    </source>
</evidence>
<organism evidence="2 3">
    <name type="scientific">Mycena pura</name>
    <dbReference type="NCBI Taxonomy" id="153505"/>
    <lineage>
        <taxon>Eukaryota</taxon>
        <taxon>Fungi</taxon>
        <taxon>Dikarya</taxon>
        <taxon>Basidiomycota</taxon>
        <taxon>Agaricomycotina</taxon>
        <taxon>Agaricomycetes</taxon>
        <taxon>Agaricomycetidae</taxon>
        <taxon>Agaricales</taxon>
        <taxon>Marasmiineae</taxon>
        <taxon>Mycenaceae</taxon>
        <taxon>Mycena</taxon>
    </lineage>
</organism>
<dbReference type="GO" id="GO:0016747">
    <property type="term" value="F:acyltransferase activity, transferring groups other than amino-acyl groups"/>
    <property type="evidence" value="ECO:0007669"/>
    <property type="project" value="InterPro"/>
</dbReference>
<dbReference type="PROSITE" id="PS51186">
    <property type="entry name" value="GNAT"/>
    <property type="match status" value="1"/>
</dbReference>
<evidence type="ECO:0000313" key="2">
    <source>
        <dbReference type="EMBL" id="KAJ7230662.1"/>
    </source>
</evidence>
<dbReference type="SUPFAM" id="SSF55729">
    <property type="entry name" value="Acyl-CoA N-acyltransferases (Nat)"/>
    <property type="match status" value="1"/>
</dbReference>
<keyword evidence="3" id="KW-1185">Reference proteome</keyword>
<comment type="caution">
    <text evidence="2">The sequence shown here is derived from an EMBL/GenBank/DDBJ whole genome shotgun (WGS) entry which is preliminary data.</text>
</comment>
<dbReference type="EMBL" id="JARJCW010000001">
    <property type="protein sequence ID" value="KAJ7230662.1"/>
    <property type="molecule type" value="Genomic_DNA"/>
</dbReference>
<dbReference type="PANTHER" id="PTHR42791">
    <property type="entry name" value="GNAT FAMILY ACETYLTRANSFERASE"/>
    <property type="match status" value="1"/>
</dbReference>
<feature type="domain" description="N-acetyltransferase" evidence="1">
    <location>
        <begin position="83"/>
        <end position="219"/>
    </location>
</feature>
<dbReference type="Pfam" id="PF00583">
    <property type="entry name" value="Acetyltransf_1"/>
    <property type="match status" value="1"/>
</dbReference>
<dbReference type="Proteomes" id="UP001219525">
    <property type="component" value="Unassembled WGS sequence"/>
</dbReference>
<accession>A0AAD7E701</accession>
<reference evidence="2" key="1">
    <citation type="submission" date="2023-03" db="EMBL/GenBank/DDBJ databases">
        <title>Massive genome expansion in bonnet fungi (Mycena s.s.) driven by repeated elements and novel gene families across ecological guilds.</title>
        <authorList>
            <consortium name="Lawrence Berkeley National Laboratory"/>
            <person name="Harder C.B."/>
            <person name="Miyauchi S."/>
            <person name="Viragh M."/>
            <person name="Kuo A."/>
            <person name="Thoen E."/>
            <person name="Andreopoulos B."/>
            <person name="Lu D."/>
            <person name="Skrede I."/>
            <person name="Drula E."/>
            <person name="Henrissat B."/>
            <person name="Morin E."/>
            <person name="Kohler A."/>
            <person name="Barry K."/>
            <person name="LaButti K."/>
            <person name="Morin E."/>
            <person name="Salamov A."/>
            <person name="Lipzen A."/>
            <person name="Mereny Z."/>
            <person name="Hegedus B."/>
            <person name="Baldrian P."/>
            <person name="Stursova M."/>
            <person name="Weitz H."/>
            <person name="Taylor A."/>
            <person name="Grigoriev I.V."/>
            <person name="Nagy L.G."/>
            <person name="Martin F."/>
            <person name="Kauserud H."/>
        </authorList>
    </citation>
    <scope>NUCLEOTIDE SEQUENCE</scope>
    <source>
        <strain evidence="2">9144</strain>
    </source>
</reference>
<evidence type="ECO:0000259" key="1">
    <source>
        <dbReference type="PROSITE" id="PS51186"/>
    </source>
</evidence>
<name>A0AAD7E701_9AGAR</name>
<dbReference type="PANTHER" id="PTHR42791:SF1">
    <property type="entry name" value="N-ACETYLTRANSFERASE DOMAIN-CONTAINING PROTEIN"/>
    <property type="match status" value="1"/>
</dbReference>
<dbReference type="InterPro" id="IPR016181">
    <property type="entry name" value="Acyl_CoA_acyltransferase"/>
</dbReference>
<gene>
    <name evidence="2" type="ORF">GGX14DRAFT_411724</name>
</gene>
<proteinExistence type="predicted"/>
<sequence>MAAKQPVFVRRLVDPTEDEIEECTALLVAAFQAVTDDNFGHSLIGGDKELDILLLRAGVRAGIVGGEVWVAGLTEEVTVICAVAIWFGPGTDYLATEEQRAAGYNDARSKFSPELKQWYSGYFVPRLDDWQEDCLGKNTTANSWHLQFLATSPDHQHKGFASALIQAVEPKAHAAGVLMCLETTNDQNVAFYKKRGFAVRGTISFVGSGGETIMTCLSK</sequence>
<protein>
    <recommendedName>
        <fullName evidence="1">N-acetyltransferase domain-containing protein</fullName>
    </recommendedName>
</protein>
<dbReference type="InterPro" id="IPR052523">
    <property type="entry name" value="Trichothecene_AcTrans"/>
</dbReference>
<dbReference type="InterPro" id="IPR000182">
    <property type="entry name" value="GNAT_dom"/>
</dbReference>
<dbReference type="CDD" id="cd04301">
    <property type="entry name" value="NAT_SF"/>
    <property type="match status" value="1"/>
</dbReference>
<dbReference type="Gene3D" id="3.40.630.30">
    <property type="match status" value="1"/>
</dbReference>